<reference evidence="2 3" key="1">
    <citation type="journal article" date="2019" name="Nat. Med.">
        <title>A library of human gut bacterial isolates paired with longitudinal multiomics data enables mechanistic microbiome research.</title>
        <authorList>
            <person name="Poyet M."/>
            <person name="Groussin M."/>
            <person name="Gibbons S.M."/>
            <person name="Avila-Pacheco J."/>
            <person name="Jiang X."/>
            <person name="Kearney S.M."/>
            <person name="Perrotta A.R."/>
            <person name="Berdy B."/>
            <person name="Zhao S."/>
            <person name="Lieberman T.D."/>
            <person name="Swanson P.K."/>
            <person name="Smith M."/>
            <person name="Roesemann S."/>
            <person name="Alexander J.E."/>
            <person name="Rich S.A."/>
            <person name="Livny J."/>
            <person name="Vlamakis H."/>
            <person name="Clish C."/>
            <person name="Bullock K."/>
            <person name="Deik A."/>
            <person name="Scott J."/>
            <person name="Pierce K.A."/>
            <person name="Xavier R.J."/>
            <person name="Alm E.J."/>
        </authorList>
    </citation>
    <scope>NUCLEOTIDE SEQUENCE [LARGE SCALE GENOMIC DNA]</scope>
    <source>
        <strain evidence="2 3">BIOML-A10</strain>
    </source>
</reference>
<dbReference type="InterPro" id="IPR029079">
    <property type="entry name" value="Imm43"/>
</dbReference>
<accession>A0A7J4XLV2</accession>
<dbReference type="RefSeq" id="WP_130058437.1">
    <property type="nucleotide sequence ID" value="NZ_RCXT01000003.1"/>
</dbReference>
<proteinExistence type="predicted"/>
<dbReference type="AlphaFoldDB" id="A0A7J4XLV2"/>
<dbReference type="Pfam" id="PF15570">
    <property type="entry name" value="Imm43"/>
    <property type="match status" value="1"/>
</dbReference>
<evidence type="ECO:0000259" key="1">
    <source>
        <dbReference type="Pfam" id="PF15570"/>
    </source>
</evidence>
<evidence type="ECO:0000313" key="2">
    <source>
        <dbReference type="EMBL" id="KAA3767903.1"/>
    </source>
</evidence>
<sequence length="235" mass="28435">MKELYIWFNRTQLPKGYPLQNDFILKSQFDLEQPRKIYDEKWKMYNRFNSEYPTGEFQFPCEMFMVVTKKKYKEIDFDYYSCDVGTSIKFVSESFLNFLSTNGIDKNYYEQAKLNVLDLAGNSLVSKNYYALRFIKSDDTLFDFQKDTFKRAAGIRNHFLYPFMELKRNIVDKNVFSLFEFCYEETLILNEVAKEYVLKHFSNPQLYKAEDYPFIFNNQHNYEMLPYNNSYLIHC</sequence>
<name>A0A7J4XLV2_9BACE</name>
<dbReference type="EMBL" id="VWMK01000004">
    <property type="protein sequence ID" value="KAA3767903.1"/>
    <property type="molecule type" value="Genomic_DNA"/>
</dbReference>
<feature type="domain" description="Immunity protein 43" evidence="1">
    <location>
        <begin position="9"/>
        <end position="223"/>
    </location>
</feature>
<dbReference type="Proteomes" id="UP000422221">
    <property type="component" value="Unassembled WGS sequence"/>
</dbReference>
<organism evidence="2 3">
    <name type="scientific">Bacteroides salyersiae</name>
    <dbReference type="NCBI Taxonomy" id="291644"/>
    <lineage>
        <taxon>Bacteria</taxon>
        <taxon>Pseudomonadati</taxon>
        <taxon>Bacteroidota</taxon>
        <taxon>Bacteroidia</taxon>
        <taxon>Bacteroidales</taxon>
        <taxon>Bacteroidaceae</taxon>
        <taxon>Bacteroides</taxon>
    </lineage>
</organism>
<comment type="caution">
    <text evidence="2">The sequence shown here is derived from an EMBL/GenBank/DDBJ whole genome shotgun (WGS) entry which is preliminary data.</text>
</comment>
<protein>
    <recommendedName>
        <fullName evidence="1">Immunity protein 43 domain-containing protein</fullName>
    </recommendedName>
</protein>
<evidence type="ECO:0000313" key="3">
    <source>
        <dbReference type="Proteomes" id="UP000422221"/>
    </source>
</evidence>
<gene>
    <name evidence="2" type="ORF">F3F73_05780</name>
</gene>